<evidence type="ECO:0000313" key="1">
    <source>
        <dbReference type="EMBL" id="VHO06074.1"/>
    </source>
</evidence>
<sequence>MRPAAGKTLSLMAALKRDAKQVNNANCYQCYIIELKHYFAIFYLVIYTVFEYF</sequence>
<dbReference type="EMBL" id="CAAJGR010000021">
    <property type="protein sequence ID" value="VHO06074.1"/>
    <property type="molecule type" value="Genomic_DNA"/>
</dbReference>
<protein>
    <submittedName>
        <fullName evidence="1">Uncharacterized protein</fullName>
    </submittedName>
</protein>
<dbReference type="AlphaFoldDB" id="A0A486XWY7"/>
<proteinExistence type="predicted"/>
<name>A0A486XWY7_9GAMM</name>
<reference evidence="1" key="1">
    <citation type="submission" date="2019-04" db="EMBL/GenBank/DDBJ databases">
        <authorList>
            <person name="Brambilla D."/>
        </authorList>
    </citation>
    <scope>NUCLEOTIDE SEQUENCE</scope>
    <source>
        <strain evidence="1">BAL1</strain>
    </source>
</reference>
<gene>
    <name evidence="1" type="ORF">BAL341_3134</name>
</gene>
<accession>A0A486XWY7</accession>
<organism evidence="1">
    <name type="scientific">Rheinheimera sp. BAL341</name>
    <dbReference type="NCBI Taxonomy" id="1708203"/>
    <lineage>
        <taxon>Bacteria</taxon>
        <taxon>Pseudomonadati</taxon>
        <taxon>Pseudomonadota</taxon>
        <taxon>Gammaproteobacteria</taxon>
        <taxon>Chromatiales</taxon>
        <taxon>Chromatiaceae</taxon>
        <taxon>Rheinheimera</taxon>
    </lineage>
</organism>